<reference evidence="2 3" key="1">
    <citation type="journal article" date="2010" name="J. Bacteriol.">
        <title>Genome sequences of Pelagibaca bermudensis HTCC2601T and Maritimibacter alkaliphilus HTCC2654T, the type strains of two marine Roseobacter genera.</title>
        <authorList>
            <person name="Thrash J.C."/>
            <person name="Cho J.C."/>
            <person name="Ferriera S."/>
            <person name="Johnson J."/>
            <person name="Vergin K.L."/>
            <person name="Giovannoni S.J."/>
        </authorList>
    </citation>
    <scope>NUCLEOTIDE SEQUENCE [LARGE SCALE GENOMIC DNA]</scope>
    <source>
        <strain evidence="2 3">HTCC2654</strain>
    </source>
</reference>
<comment type="caution">
    <text evidence="2">The sequence shown here is derived from an EMBL/GenBank/DDBJ whole genome shotgun (WGS) entry which is preliminary data.</text>
</comment>
<dbReference type="eggNOG" id="COG3210">
    <property type="taxonomic scope" value="Bacteria"/>
</dbReference>
<dbReference type="RefSeq" id="WP_008328768.1">
    <property type="nucleotide sequence ID" value="NZ_CH902578.1"/>
</dbReference>
<name>A3VE15_9RHOB</name>
<sequence length="120" mass="13047">MSGGAGDLRAAYEAEVHALKGEARRMRADGHAPETIARHLHARRRALATAFKARTPEPMRSLIEARTLRAHGDVGGPSIATLRARGCSWEDIAQSACRPGRLTFDPERGPVPAQERDDRG</sequence>
<organism evidence="2 3">
    <name type="scientific">Maritimibacter alkaliphilus HTCC2654</name>
    <dbReference type="NCBI Taxonomy" id="314271"/>
    <lineage>
        <taxon>Bacteria</taxon>
        <taxon>Pseudomonadati</taxon>
        <taxon>Pseudomonadota</taxon>
        <taxon>Alphaproteobacteria</taxon>
        <taxon>Rhodobacterales</taxon>
        <taxon>Roseobacteraceae</taxon>
        <taxon>Maritimibacter</taxon>
    </lineage>
</organism>
<protein>
    <submittedName>
        <fullName evidence="2">Probable hemagglutinin-related protein</fullName>
    </submittedName>
</protein>
<dbReference type="Proteomes" id="UP000002931">
    <property type="component" value="Unassembled WGS sequence"/>
</dbReference>
<gene>
    <name evidence="2" type="ORF">RB2654_03534</name>
</gene>
<evidence type="ECO:0000313" key="3">
    <source>
        <dbReference type="Proteomes" id="UP000002931"/>
    </source>
</evidence>
<feature type="compositionally biased region" description="Basic and acidic residues" evidence="1">
    <location>
        <begin position="104"/>
        <end position="120"/>
    </location>
</feature>
<dbReference type="AlphaFoldDB" id="A3VE15"/>
<proteinExistence type="predicted"/>
<dbReference type="STRING" id="314271.RB2654_03534"/>
<dbReference type="EMBL" id="AAMT01000004">
    <property type="protein sequence ID" value="EAQ13754.1"/>
    <property type="molecule type" value="Genomic_DNA"/>
</dbReference>
<evidence type="ECO:0000256" key="1">
    <source>
        <dbReference type="SAM" id="MobiDB-lite"/>
    </source>
</evidence>
<feature type="region of interest" description="Disordered" evidence="1">
    <location>
        <begin position="100"/>
        <end position="120"/>
    </location>
</feature>
<keyword evidence="3" id="KW-1185">Reference proteome</keyword>
<accession>A3VE15</accession>
<evidence type="ECO:0000313" key="2">
    <source>
        <dbReference type="EMBL" id="EAQ13754.1"/>
    </source>
</evidence>
<dbReference type="HOGENOM" id="CLU_166082_0_0_5"/>